<dbReference type="Gene3D" id="3.40.190.290">
    <property type="match status" value="1"/>
</dbReference>
<dbReference type="InterPro" id="IPR014729">
    <property type="entry name" value="Rossmann-like_a/b/a_fold"/>
</dbReference>
<feature type="compositionally biased region" description="Basic and acidic residues" evidence="3">
    <location>
        <begin position="4739"/>
        <end position="4752"/>
    </location>
</feature>
<keyword evidence="2" id="KW-0548">Nucleotidyltransferase</keyword>
<protein>
    <submittedName>
        <fullName evidence="5">HTH-type transcriptional regulator PtxR, putative</fullName>
    </submittedName>
</protein>
<dbReference type="InterPro" id="IPR004821">
    <property type="entry name" value="Cyt_trans-like"/>
</dbReference>
<feature type="compositionally biased region" description="Basic and acidic residues" evidence="3">
    <location>
        <begin position="4709"/>
        <end position="4730"/>
    </location>
</feature>
<gene>
    <name evidence="5" type="ORF">Tci_000628</name>
</gene>
<organism evidence="5">
    <name type="scientific">Tanacetum cinerariifolium</name>
    <name type="common">Dalmatian daisy</name>
    <name type="synonym">Chrysanthemum cinerariifolium</name>
    <dbReference type="NCBI Taxonomy" id="118510"/>
    <lineage>
        <taxon>Eukaryota</taxon>
        <taxon>Viridiplantae</taxon>
        <taxon>Streptophyta</taxon>
        <taxon>Embryophyta</taxon>
        <taxon>Tracheophyta</taxon>
        <taxon>Spermatophyta</taxon>
        <taxon>Magnoliopsida</taxon>
        <taxon>eudicotyledons</taxon>
        <taxon>Gunneridae</taxon>
        <taxon>Pentapetalae</taxon>
        <taxon>asterids</taxon>
        <taxon>campanulids</taxon>
        <taxon>Asterales</taxon>
        <taxon>Asteraceae</taxon>
        <taxon>Asteroideae</taxon>
        <taxon>Anthemideae</taxon>
        <taxon>Anthemidinae</taxon>
        <taxon>Tanacetum</taxon>
    </lineage>
</organism>
<dbReference type="NCBIfam" id="TIGR00125">
    <property type="entry name" value="cyt_tran_rel"/>
    <property type="match status" value="1"/>
</dbReference>
<feature type="compositionally biased region" description="Basic residues" evidence="3">
    <location>
        <begin position="4613"/>
        <end position="4623"/>
    </location>
</feature>
<feature type="compositionally biased region" description="Low complexity" evidence="3">
    <location>
        <begin position="1503"/>
        <end position="1512"/>
    </location>
</feature>
<dbReference type="PANTHER" id="PTHR43793:SF2">
    <property type="entry name" value="BIFUNCTIONAL PROTEIN HLDE"/>
    <property type="match status" value="1"/>
</dbReference>
<evidence type="ECO:0000256" key="1">
    <source>
        <dbReference type="ARBA" id="ARBA00022679"/>
    </source>
</evidence>
<comment type="caution">
    <text evidence="5">The sequence shown here is derived from an EMBL/GenBank/DDBJ whole genome shotgun (WGS) entry which is preliminary data.</text>
</comment>
<feature type="region of interest" description="Disordered" evidence="3">
    <location>
        <begin position="1796"/>
        <end position="1926"/>
    </location>
</feature>
<feature type="compositionally biased region" description="Basic and acidic residues" evidence="3">
    <location>
        <begin position="4588"/>
        <end position="4612"/>
    </location>
</feature>
<proteinExistence type="predicted"/>
<evidence type="ECO:0000313" key="5">
    <source>
        <dbReference type="EMBL" id="GEU28650.1"/>
    </source>
</evidence>
<feature type="region of interest" description="Disordered" evidence="3">
    <location>
        <begin position="4579"/>
        <end position="4641"/>
    </location>
</feature>
<dbReference type="InterPro" id="IPR050385">
    <property type="entry name" value="Archaeal_FAD_synthase"/>
</dbReference>
<dbReference type="EMBL" id="BKCJ010000012">
    <property type="protein sequence ID" value="GEU28650.1"/>
    <property type="molecule type" value="Genomic_DNA"/>
</dbReference>
<feature type="region of interest" description="Disordered" evidence="3">
    <location>
        <begin position="989"/>
        <end position="1024"/>
    </location>
</feature>
<feature type="compositionally biased region" description="Low complexity" evidence="3">
    <location>
        <begin position="1853"/>
        <end position="1869"/>
    </location>
</feature>
<feature type="compositionally biased region" description="Basic and acidic residues" evidence="3">
    <location>
        <begin position="1796"/>
        <end position="1840"/>
    </location>
</feature>
<feature type="region of interest" description="Disordered" evidence="3">
    <location>
        <begin position="5353"/>
        <end position="5412"/>
    </location>
</feature>
<name>A0A699GG60_TANCI</name>
<feature type="domain" description="Cytidyltransferase-like" evidence="4">
    <location>
        <begin position="27"/>
        <end position="127"/>
    </location>
</feature>
<evidence type="ECO:0000259" key="4">
    <source>
        <dbReference type="Pfam" id="PF01467"/>
    </source>
</evidence>
<dbReference type="Gene3D" id="3.30.450.20">
    <property type="entry name" value="PAS domain"/>
    <property type="match status" value="1"/>
</dbReference>
<feature type="region of interest" description="Disordered" evidence="3">
    <location>
        <begin position="1528"/>
        <end position="1559"/>
    </location>
</feature>
<keyword evidence="1" id="KW-0808">Transferase</keyword>
<feature type="compositionally biased region" description="Basic residues" evidence="3">
    <location>
        <begin position="1908"/>
        <end position="1918"/>
    </location>
</feature>
<feature type="region of interest" description="Disordered" evidence="3">
    <location>
        <begin position="410"/>
        <end position="440"/>
    </location>
</feature>
<feature type="region of interest" description="Disordered" evidence="3">
    <location>
        <begin position="1438"/>
        <end position="1512"/>
    </location>
</feature>
<sequence length="5612" mass="603485">MPDFEHKICTRDQLAARVAALPKPVVLTNGVFDILHRGHVTYLAQARALGASLVVAANTDASVKRLGKGDDRPLNNCDDRMALLAALESVSLVVDFDEDTALAVVQQARPDIYAKGGDYQMDAIPEVGAGAVRGAPAVAARRSVLDPPAALPDAGAAAGDGGAGVHRRFARHAQSGRAVCRRHRRGDQGVHARRRNRHAHRVRTPAVQHLGGAAADASLARAHAAARLQLGAAPAGVHAQFAVAYVLAAAHDGVAGGQRGHFRPQRKCARQARGEFLPPVARPHRRLRRFFLAAGHQPGDASLGQRQVHAADARAFAGAIDAREGGLLPRVGADHGLSVARGGGAADRLRQFQVGQQAVAAGQVVAFHGVRIAPFSMPDLHRGQSGVAVRGLHIAVVQVRYAAQPGAQAQRLRHFRRRGRQRRRKAQQRGQRRLFDDGDDVRAARLERGRHRQQQRAAARHHHLFSGHRVAALGQRLQAAGARHAGQGPAGEGQQALARSRRQHQALVMQRVRGVGRLHLQLSGRERIQHARLRQEDDVMAIGQRLPQVLRARVVLPVRPAAPDLAAGQGIVIHDGHRLAAGRRRVRGRQSGGAGADHQHVVNHGALPVSTCMPDEHSVWHASRCGRPSMVTRHSWHTPMPHKGARGAPVTERRVAMLPAMAMAAATVTPASTRTGCVSMWSSMLASVMEAVRQIRFIRNARAFALHLRGQQLRRGQRRGDAQPFVAGGQPQAAPRCRRADQRQAVRRGRAQAGPAAQHVQLSQRRRKSGRVAQHLAQHVGFDLWVDRVELARGTDQDLAGGARLQIEGHRIAAGRMRALDVPEFHQLVMHETRIAVGDGDVSLLGLHGQLRQQRLRAGAGSEHDALRLVPRAVGQHHRVVLDGSDGRAPGGGAAAHGAIEQDARALGRIHQAVAVHQQAARQAGAQLRLARVQLRRRQHVAGQVEGGHGLRLGARRVQLFLVGGHPDGAAVAVFVALRAVAHQVAPQRYGVRRQRQRRPRCRRRRRSRRHGSPDAPDERIGGVEDQLRLGVHPGLAADAGNERAVTVAVRAFEHAADHAFLAPQRAFGQLAVGRQAGQLGAGAGAARRAVVGLAGAQHKTLAVGARARGREQFDMVDRRAVVARDAGLRQGRAHGRAVRGQRFHVVHGDVETMVGSEKEPVAAVSHIARHRAVAGHLHRHRVLGTARGHVGDGDAAVVVQLRFHHAHGRIDAVQSRRDASHECERGHQADGAVAAHAQVADVVKKDDAGHAVRRMRFAQQGAHQHIGAARLAHHRRAEVVVILPEAHDPLGQRAVAQVRAAGRDQPRGFAARVGVDDGDGVVRGVMSIHAEILGRRGAAVLHRLSTMDDEIRTIEKKRQTAPGAAGTIVPMPNRPLHDGGDNPARRALGAGIADPFFAEALFDALPDVVFFVKDGQGRYVVVNQTLVQRCGQRHKAALIGRTPAEPRSRLVPDPQDGAARRGRPHRGPDGRVARPGHGGQEKSRVPQGGRSGQPDPGRVRRAPAAVGAGAHGPYVGGADRAVFFAHLPPDAAPDDHQDAGGSGVPHAGRGCQRGGNRPGLRLWRPFGVHAPVQGHGGRHAHPVPAAAGDDGIVFLRRDHAHAHAHRHHAERRGGVGQPEVRHRFADQVRHRQRIVLAVRLRDDGEFLAAVARHHVAAAADAARQFGRHLAQDVVAGLVAVAIVVLLEHVHVEHGQRERLAGAARAAPFRRQHFVEAAAVGDAGQAVGGADCHQAVVRFLQFAGALAHPLFQLALARPHFVDEHREADADHAQRQDEFLRAHHAQVHRHIAERLHPAGHHEGGGHGNHGHEQGGEARAVAQRDQRDHRQQQGGRDGHPVDHAALGRQHGGRHQQGAAQDGDIDAGQAQARLAQRKGQQQRRENEHAQTVAKPPQSRQRKVRRLESRHMVQHGRSRHAGGHGDQHGTGQAEFEEVLDAVQARRSAGAHQQPKGQQHLALVDDSEHQRHMQRQRVQVGQHVGRKGEGGQQQRALAAKAQDRRQQHGVGHPEHHHVFRRDGPQIREPDAGKVQEREQKAEQPVGPFPEFGLCGAGRCRYANAPSTGLTLDHQPVRHVHAVAPDAAGHALRSLARRVAHAGHGVRLAKVDDDAVRVGAGAFAAVRRVPMVGVLAIDGVERAAVLLARLFAVHEGDGPVGLVERLAVRAQQRQFGNGRKLLAVERVERLQAELAAGGRLRERDVLGGRAALEFALVHRLDAVELRARGARWPWQVAVRLQPVEDRRFEPRAAGVLRAGQVQHHYLVGAAPDPGPRQVHGLRGADAPVAPQAAAVDPHDALPPGGHVEEGVPRVGDVEAGAPEGRTGGATGFPRQRRQHGVGVEIDGANLPVFQRLPAQRDRAMHAFAVVDFHAEVDAGDGVQQDFKRNGFAARGQVHLEAAVARVQRAGQLAVHVHPRQVAHLGRFQHGGRTGGQRDAVRDDAAADVIVLDRLRRDGLDDLCRQRGEDGRRLPERKRRDGDDRVVGRWRRQRLAGQQVRFHAVPIGLEFFAHPACLADRRIVVVAAGVGTERAVAAAPQAERGAAVRHVQAERTVRLEHGGNVGHRAGVGAALVGRAPGVEPSRVIFAAHARAFLHLVQRLEAGCRIAAEVRHREQFLDVGLDHGVGGIALEQRHIETAIEQHLAHGAHVVEVLAEEAVFVFDLHHQDRTAVRDLLPAQHPAHFLHPAPGRGHIALVAGAQEAVAGMLEQPPGQAAHFPLGARVRAGTQNHPQAFLLRQAAEFHGIALAGPVVFPFAPFVVIPEQVGAHGIEAHGLDGLEAVAPVFARHAGKMHFAAADLDPFAVEREVGVGDGKARRGGGLHLRRDWRHRHHGQQRAAHGGAGAAQHAASVMKIGRHLSSLPGSLWGSARRRTPFFASSPARARSIAQLRLVSHEADGQIPVFREIAGRGPYGFMHRLQRGAHLALGQAGRELLAQRQQGQRLERRRAVGERAADGREAAVGRNKALQVLAVALHAPDGLRPQFFRLAVPERALFFVQHVEDFHQHRVHDKGVVVIEVEGVAVLDPAVAHVPLVDLADGDVHAQRVEFFADRHQPRLVHGREQHPVDVRRLDAAQRLDLGNDAGLGLGVQRLPQRFRCADQGIREVGGIDQRLARSLPQQVVGTGGIDRVGIALQRQLVQALAGFAFGRAVVRQGQPRRDAGNQAPEAFEVRHALVAAIPGFAPAAGLGAAAAAWVTPSMAPAADPATSDCTKLRLSTVSPFCVRLLCALFMLSDLLAQQAHHLRRRQQVRAHAERRGGILVHHLAWNGAFADRLDVAYLAIGLQRNPGQIMPALAHHGQVFVAVKYAVIDAPCVAVHEERGAAGFRSRRVCGVEQAAGPVAVRRLHLFQGRRHVLELGDVLGAVRVVGRQVLQHLGQARKHPAVAARPEVLLAVGAPVFRVHVARVAVVQLFLAVVHDAVRVREVLVQLGQVLAIARDGIELGHHRHHHVQAVRPPPVIVLRGAHLVFHHLAGTGDLARIFLRIEPIQVRIGLERDLPVAEQHVFVRFAVLVLPLGLVGGPGALPRIVDGPVFRVLAVARIAGDLVRLHIARVVGGDVPERPLLRLFPLLPVVVDLGDDGDHLLFGGFPPDAEFDGAAIILRIVHPCLLAAAVLAARVLEIIVGQRVGEVERIDAELQALADLVADVGVQVAAAGAPAYQVVPEVARVVAVERFALVVIGHAHCQRTVLEIQRGAVRGLGHRVHFDLAPRIADPLGAVERIDVRVAGQRAHAVERFGQEAERLLVGQFVALELLLAGVGVAAQRHRQVRVHAAARILEQRSQGRIGQAQRTEGDDLGVGDGGVGQVLLEHPGRQQAARLEVPLEARVQVFRLLRTQVRIARRGRVVELRVAVRALLVVGAVGQARALLLEVVDPGVGLRVAHARVDAQFALADLALEVGLHEARLDVFRRIKALRRREGGRRIVGVRIEVGIEVVAVPRAPGMGPAAADIEVRDRQGIGHPAAQAGRADLVQVRGGQRRAVTLVDTLAGGDIGQAGLQMAGPVAGQVVVPVGHHARLLALVGLLGPAGADGKTAPVIRIGIAGGRRDRRVHVVVAVVDGRLGAIDVAGQLAGGAGGRALIEAGLAGQRQLVVDLPAAVQGAVAECRFVLGVDGTRVVRGVGKGAGQQIGGRVDFHVHRYQAVVAVGAGGQVAVGGGGAAHQDAEDGFLARAVALALIFRTIEAVDARQQGLVDLLARVARQVGARVVVIEFDGEVALDGILAAVEGAVVATGGLEARARVHAARVRHTDQEAQLVPRVREQREAVRIVVLGVGVVGVGQAIADGALRIVERARGLQVHHAAHAAFGQFGQRRFIEVHAAEQFGREHVVVEAARGAADGGRGCRVDGRAVERRHRIIGGQAADRDALAFAGRLVAVEDHARHALQRFGDIRFREFADVLGHDGVAHADGLRLEVQRLLQAGSEAGDDHGFHLAWIGWRGIGGGDSGGGRDGCCCRCRCLTSGWPDIAGLLKTKSLGEHRATGEAEWSGRSRACGGNVTGVVSRRGLVHDQQIAMRRHVGVVLAAVLVTILVTERLQRFGSGVAIEHAVHALAVQRAHPAGDRHRAHGVADGVGDGARFGHEAVHAQQQHHAGHGDVAERRQRGGQRDETGAGDARRSLGRQHQHPQHHQLVGERERRVGGLGDEDGRHRVVDALAVRIEGHARRYHQPHHRFRHAHVFELAHQLRHHRFRRTGAQHREQFFLDITEELPQAEARHACHQSQHDGHEQEAGDVHGPHQLAQRHQRTEAVFADRESDGAKGGQRRHAHDHGHHQEHAVAEGVEKIHHRLGAAAQVRQRDAEHGGKHQDLQDVVLGQRVDDAGRDHVHHKTHEAVALAGCCRVAGDAGRVERLDVDVHAHAGLGHVDHHQPKQQRKGGHHLEVDQGAHAHATEFLHAFHLGDAQHHHGEDDGSEHHLDQADEGVAEGFQVGAQCGIKKAQQPAGDHADQDLDVQLAEKPFVHGADLRLRRVNNGDARASGGLALFGAQPRAHGGRYLRRGGHAAQVARVQRRVGGDRFHGRHHLFGGVQFPQVLEQHHHRPEGADRVGQALAHDVERGTVDRFEHRRIAALGIDVAGGGDTETAGQRGGQVAQDVRVQVGGDDGVERGGTVDHARGGGVHQLLVPCHVREFARDFQRNFIPHHHRVALGVALGDHGEQLARARLRQPEGVAQDALHAHARHHRDVGGRFDRVALVHAAAHARIFAFRVFAHDHPVQVFRLAALQGAVDAGQDAGRAHVGILVEALADFQAQAPQGDMVRDVRVAGGAEQDGVLVAQGVQAVGGHHHAVLAVVVAAPVEVFELEAERVAAGGQRGQHLLAGRDHFLADAVAGYGCDVVAGRIGFYRGARQRGQLERRCARAGHHHVGREQAPVADRGAGGRAAGKPHHAPHEHDAGRGRAARACAPHPGRDCRSRSAAHHVPGRADRAVAGERHAGLWSPAHRPGHFAVRAALSGGGRAVAAVSGPAAAHGRPVRRVHPLRRAARCARDRQAAGVQPPPAVRVPQGDEAYGLWRLYAARGAGRGAGRDAERAAEAVKVRGNLTTNDGEIAVNWALDGHGILMRAEWDIERYLDSGRLVQVLPGYKTPDADIYAVYAPRHQLSARIRTFVEFLGERFGRGE</sequence>
<feature type="region of interest" description="Disordered" evidence="3">
    <location>
        <begin position="1361"/>
        <end position="1383"/>
    </location>
</feature>
<feature type="compositionally biased region" description="Basic residues" evidence="3">
    <location>
        <begin position="991"/>
        <end position="1011"/>
    </location>
</feature>
<feature type="compositionally biased region" description="Basic residues" evidence="3">
    <location>
        <begin position="411"/>
        <end position="432"/>
    </location>
</feature>
<accession>A0A699GG60</accession>
<dbReference type="Gene3D" id="3.40.50.620">
    <property type="entry name" value="HUPs"/>
    <property type="match status" value="1"/>
</dbReference>
<dbReference type="SUPFAM" id="SSF53850">
    <property type="entry name" value="Periplasmic binding protein-like II"/>
    <property type="match status" value="1"/>
</dbReference>
<dbReference type="PANTHER" id="PTHR43793">
    <property type="entry name" value="FAD SYNTHASE"/>
    <property type="match status" value="1"/>
</dbReference>
<feature type="region of interest" description="Disordered" evidence="3">
    <location>
        <begin position="1976"/>
        <end position="2042"/>
    </location>
</feature>
<feature type="compositionally biased region" description="Basic residues" evidence="3">
    <location>
        <begin position="4756"/>
        <end position="4765"/>
    </location>
</feature>
<dbReference type="Pfam" id="PF01467">
    <property type="entry name" value="CTP_transf_like"/>
    <property type="match status" value="1"/>
</dbReference>
<evidence type="ECO:0000256" key="3">
    <source>
        <dbReference type="SAM" id="MobiDB-lite"/>
    </source>
</evidence>
<dbReference type="SUPFAM" id="SSF52374">
    <property type="entry name" value="Nucleotidylyl transferase"/>
    <property type="match status" value="1"/>
</dbReference>
<reference evidence="5" key="1">
    <citation type="journal article" date="2019" name="Sci. Rep.">
        <title>Draft genome of Tanacetum cinerariifolium, the natural source of mosquito coil.</title>
        <authorList>
            <person name="Yamashiro T."/>
            <person name="Shiraishi A."/>
            <person name="Satake H."/>
            <person name="Nakayama K."/>
        </authorList>
    </citation>
    <scope>NUCLEOTIDE SEQUENCE</scope>
</reference>
<evidence type="ECO:0000256" key="2">
    <source>
        <dbReference type="ARBA" id="ARBA00022695"/>
    </source>
</evidence>
<feature type="compositionally biased region" description="Basic and acidic residues" evidence="3">
    <location>
        <begin position="2015"/>
        <end position="2036"/>
    </location>
</feature>
<dbReference type="GO" id="GO:0016779">
    <property type="term" value="F:nucleotidyltransferase activity"/>
    <property type="evidence" value="ECO:0007669"/>
    <property type="project" value="UniProtKB-KW"/>
</dbReference>
<feature type="compositionally biased region" description="Basic and acidic residues" evidence="3">
    <location>
        <begin position="4626"/>
        <end position="4641"/>
    </location>
</feature>
<feature type="region of interest" description="Disordered" evidence="3">
    <location>
        <begin position="4709"/>
        <end position="4771"/>
    </location>
</feature>
<feature type="region of interest" description="Disordered" evidence="3">
    <location>
        <begin position="715"/>
        <end position="770"/>
    </location>
</feature>